<evidence type="ECO:0000256" key="12">
    <source>
        <dbReference type="HAMAP-Rule" id="MF_01961"/>
    </source>
</evidence>
<dbReference type="InterPro" id="IPR010255">
    <property type="entry name" value="Haem_peroxidase_sf"/>
</dbReference>
<feature type="site" description="Transition state stabilizer" evidence="12">
    <location>
        <position position="98"/>
    </location>
</feature>
<dbReference type="GO" id="GO:0046872">
    <property type="term" value="F:metal ion binding"/>
    <property type="evidence" value="ECO:0007669"/>
    <property type="project" value="UniProtKB-KW"/>
</dbReference>
<dbReference type="InterPro" id="IPR000763">
    <property type="entry name" value="Catalase_peroxidase"/>
</dbReference>
<dbReference type="NCBIfam" id="TIGR00198">
    <property type="entry name" value="cat_per_HPI"/>
    <property type="match status" value="1"/>
</dbReference>
<dbReference type="GO" id="GO:0020037">
    <property type="term" value="F:heme binding"/>
    <property type="evidence" value="ECO:0007669"/>
    <property type="project" value="InterPro"/>
</dbReference>
<dbReference type="PROSITE" id="PS00436">
    <property type="entry name" value="PEROXIDASE_2"/>
    <property type="match status" value="1"/>
</dbReference>
<comment type="PTM">
    <text evidence="12">Formation of the three residue Trp-Tyr-Met cross-link is important for the catalase, but not the peroxidase activity of the enzyme.</text>
</comment>
<dbReference type="InterPro" id="IPR019793">
    <property type="entry name" value="Peroxidases_heam-ligand_BS"/>
</dbReference>
<dbReference type="PROSITE" id="PS00435">
    <property type="entry name" value="PEROXIDASE_1"/>
    <property type="match status" value="1"/>
</dbReference>
<dbReference type="HAMAP" id="MF_01961">
    <property type="entry name" value="Catal_peroxid"/>
    <property type="match status" value="1"/>
</dbReference>
<evidence type="ECO:0000256" key="4">
    <source>
        <dbReference type="ARBA" id="ARBA00023002"/>
    </source>
</evidence>
<dbReference type="CDD" id="cd08200">
    <property type="entry name" value="catalase_peroxidase_2"/>
    <property type="match status" value="1"/>
</dbReference>
<evidence type="ECO:0000256" key="2">
    <source>
        <dbReference type="ARBA" id="ARBA00022617"/>
    </source>
</evidence>
<dbReference type="NCBIfam" id="NF011635">
    <property type="entry name" value="PRK15061.1"/>
    <property type="match status" value="1"/>
</dbReference>
<dbReference type="GO" id="GO:0070301">
    <property type="term" value="P:cellular response to hydrogen peroxide"/>
    <property type="evidence" value="ECO:0007669"/>
    <property type="project" value="TreeGrafter"/>
</dbReference>
<keyword evidence="5 12" id="KW-0408">Iron</keyword>
<dbReference type="PANTHER" id="PTHR30555">
    <property type="entry name" value="HYDROPEROXIDASE I, BIFUNCTIONAL CATALASE-PEROXIDASE"/>
    <property type="match status" value="1"/>
</dbReference>
<evidence type="ECO:0000256" key="8">
    <source>
        <dbReference type="ARBA" id="ARBA00051651"/>
    </source>
</evidence>
<feature type="cross-link" description="Tryptophyl-tyrosyl-methioninium (Tyr-Met) (with Trp-101)" evidence="12">
    <location>
        <begin position="249"/>
        <end position="275"/>
    </location>
</feature>
<keyword evidence="4 12" id="KW-0560">Oxidoreductase</keyword>
<feature type="binding site" description="axial binding residue" evidence="12">
    <location>
        <position position="290"/>
    </location>
    <ligand>
        <name>heme b</name>
        <dbReference type="ChEBI" id="CHEBI:60344"/>
    </ligand>
    <ligandPart>
        <name>Fe</name>
        <dbReference type="ChEBI" id="CHEBI:18248"/>
    </ligandPart>
</feature>
<dbReference type="EC" id="1.11.1.21" evidence="10 12"/>
<dbReference type="GO" id="GO:0004096">
    <property type="term" value="F:catalase activity"/>
    <property type="evidence" value="ECO:0007669"/>
    <property type="project" value="UniProtKB-UniRule"/>
</dbReference>
<evidence type="ECO:0000256" key="13">
    <source>
        <dbReference type="RuleBase" id="RU003451"/>
    </source>
</evidence>
<evidence type="ECO:0000256" key="3">
    <source>
        <dbReference type="ARBA" id="ARBA00022723"/>
    </source>
</evidence>
<evidence type="ECO:0000256" key="7">
    <source>
        <dbReference type="ARBA" id="ARBA00049145"/>
    </source>
</evidence>
<keyword evidence="2 12" id="KW-0349">Heme</keyword>
<feature type="active site" description="Proton acceptor" evidence="12">
    <location>
        <position position="102"/>
    </location>
</feature>
<evidence type="ECO:0000256" key="5">
    <source>
        <dbReference type="ARBA" id="ARBA00023004"/>
    </source>
</evidence>
<dbReference type="PANTHER" id="PTHR30555:SF0">
    <property type="entry name" value="CATALASE-PEROXIDASE"/>
    <property type="match status" value="1"/>
</dbReference>
<dbReference type="Pfam" id="PF00141">
    <property type="entry name" value="peroxidase"/>
    <property type="match status" value="2"/>
</dbReference>
<dbReference type="GO" id="GO:0042744">
    <property type="term" value="P:hydrogen peroxide catabolic process"/>
    <property type="evidence" value="ECO:0007669"/>
    <property type="project" value="UniProtKB-KW"/>
</dbReference>
<gene>
    <name evidence="12" type="primary">katG</name>
    <name evidence="15" type="ORF">SAMN05421593_0625</name>
</gene>
<dbReference type="Gene3D" id="1.10.420.10">
    <property type="entry name" value="Peroxidase, domain 2"/>
    <property type="match status" value="2"/>
</dbReference>
<dbReference type="FunFam" id="1.10.420.10:FF:000002">
    <property type="entry name" value="Catalase-peroxidase"/>
    <property type="match status" value="1"/>
</dbReference>
<comment type="caution">
    <text evidence="12">Lacks conserved residue(s) required for the propagation of feature annotation.</text>
</comment>
<dbReference type="PRINTS" id="PR00458">
    <property type="entry name" value="PEROXIDASE"/>
</dbReference>
<dbReference type="SUPFAM" id="SSF48113">
    <property type="entry name" value="Heme-dependent peroxidases"/>
    <property type="match status" value="2"/>
</dbReference>
<protein>
    <recommendedName>
        <fullName evidence="11 12">Catalase-peroxidase</fullName>
        <shortName evidence="12">CP</shortName>
        <ecNumber evidence="10 12">1.11.1.21</ecNumber>
    </recommendedName>
    <alternativeName>
        <fullName evidence="12">Peroxidase/catalase</fullName>
    </alternativeName>
</protein>
<dbReference type="CDD" id="cd00649">
    <property type="entry name" value="catalase_peroxidase_1"/>
    <property type="match status" value="1"/>
</dbReference>
<evidence type="ECO:0000256" key="9">
    <source>
        <dbReference type="ARBA" id="ARBA00060838"/>
    </source>
</evidence>
<evidence type="ECO:0000256" key="6">
    <source>
        <dbReference type="ARBA" id="ARBA00023324"/>
    </source>
</evidence>
<reference evidence="15 16" key="1">
    <citation type="submission" date="2016-10" db="EMBL/GenBank/DDBJ databases">
        <authorList>
            <person name="de Groot N.N."/>
        </authorList>
    </citation>
    <scope>NUCLEOTIDE SEQUENCE [LARGE SCALE GENOMIC DNA]</scope>
    <source>
        <strain evidence="15 16">DSM 23031</strain>
    </source>
</reference>
<dbReference type="FunFam" id="1.10.520.10:FF:000004">
    <property type="entry name" value="Catalase-peroxidase"/>
    <property type="match status" value="1"/>
</dbReference>
<dbReference type="Proteomes" id="UP000198561">
    <property type="component" value="Unassembled WGS sequence"/>
</dbReference>
<keyword evidence="6 12" id="KW-0376">Hydrogen peroxide</keyword>
<dbReference type="RefSeq" id="WP_089689845.1">
    <property type="nucleotide sequence ID" value="NZ_FNWQ01000001.1"/>
</dbReference>
<comment type="function">
    <text evidence="12">Bifunctional enzyme with both catalase and broad-spectrum peroxidase activity.</text>
</comment>
<keyword evidence="1 12" id="KW-0575">Peroxidase</keyword>
<dbReference type="OrthoDB" id="9759743at2"/>
<comment type="cofactor">
    <cofactor evidence="12">
        <name>heme b</name>
        <dbReference type="ChEBI" id="CHEBI:60344"/>
    </cofactor>
    <text evidence="12">Binds 1 heme b (iron(II)-protoporphyrin IX) group per dimer.</text>
</comment>
<comment type="catalytic activity">
    <reaction evidence="7 12 13">
        <text>2 H2O2 = O2 + 2 H2O</text>
        <dbReference type="Rhea" id="RHEA:20309"/>
        <dbReference type="ChEBI" id="CHEBI:15377"/>
        <dbReference type="ChEBI" id="CHEBI:15379"/>
        <dbReference type="ChEBI" id="CHEBI:16240"/>
        <dbReference type="EC" id="1.11.1.21"/>
    </reaction>
</comment>
<dbReference type="InterPro" id="IPR002016">
    <property type="entry name" value="Haem_peroxidase"/>
</dbReference>
<sequence>MEKDLNDISKCPFHNGTMKKNVAGGGTQNADWWPDQLRVDLLRQHSSLSDPMDKDFDYAKAFESLDLEAVKKDLHALMTDSQDWWPADFGHYGPLFIRMAWHSAGTYRVGDGRGGAGAGQQRFAPLNSWPDNVSLDKARRLLWPIKQKYGRNISWADLLILTGNIALESMGFKTFGFAGGRADVWEPDADVYWGSEKTWLGGDLRYAHGSEGVPEGHSAVLPTDDDADGDIHSRNLEKPLAAVQMGLIYVNPEGPDGNPDPIAAAKDIRDTFGRMAMNDEETVALIAGGHTFGKTHGAGPADHVGKEPEGAGIEQQGLGWASTYKSGSGRDAISSGLEVTWTETPTQWSNYFFKNLFENEWELTKSPAGAHQWVAKDGADIIPDAFDSSKKHKPTMLTTDLSLRLDPVYEKISRHFYENPDAFADAFSRAWFKLTHRDMGPRSRYLGPDVPQEELIWQDPIPEVNHELVDEHDVEALKSKVLNSGLSNTELISTAWASASTFRGSDKRGGANGARIRLEPQRNWEVNNPSQLNKVLHVLEAIQKEFNDSQNGGKKISLADLIVLAGNAAVEAAARNAGQEVKVPFAPGRMDASQEQTDVESMGYLEPAADGFRNYLKRKYTVSTESLLIDKAQLLTLTAPELTVLIGGMRALDTNFDGSKHGVFTSRPGALTNDFFVNLLDMGTQWKAMSDDKELYIGTDRSTGQPKWTATRADLVFGSNSELRAVAEVYGSSDAQGKFVNDFVAAWTKVMNLDRFDLV</sequence>
<dbReference type="FunFam" id="1.10.520.10:FF:000002">
    <property type="entry name" value="Catalase-peroxidase"/>
    <property type="match status" value="1"/>
</dbReference>
<dbReference type="EMBL" id="FNWQ01000001">
    <property type="protein sequence ID" value="SEH28179.1"/>
    <property type="molecule type" value="Genomic_DNA"/>
</dbReference>
<dbReference type="InterPro" id="IPR019794">
    <property type="entry name" value="Peroxidases_AS"/>
</dbReference>
<dbReference type="PRINTS" id="PR00460">
    <property type="entry name" value="BPEROXIDASE"/>
</dbReference>
<dbReference type="PROSITE" id="PS50873">
    <property type="entry name" value="PEROXIDASE_4"/>
    <property type="match status" value="1"/>
</dbReference>
<comment type="subunit">
    <text evidence="12">Homodimer or homotetramer.</text>
</comment>
<evidence type="ECO:0000256" key="11">
    <source>
        <dbReference type="ARBA" id="ARBA00074141"/>
    </source>
</evidence>
<dbReference type="AlphaFoldDB" id="A0A1H6GXJ1"/>
<dbReference type="GO" id="GO:0005829">
    <property type="term" value="C:cytosol"/>
    <property type="evidence" value="ECO:0007669"/>
    <property type="project" value="TreeGrafter"/>
</dbReference>
<keyword evidence="3 12" id="KW-0479">Metal-binding</keyword>
<comment type="similarity">
    <text evidence="9 12 13">Belongs to the peroxidase family. Peroxidase/catalase subfamily.</text>
</comment>
<dbReference type="FunFam" id="1.10.420.10:FF:000004">
    <property type="entry name" value="Catalase-peroxidase"/>
    <property type="match status" value="1"/>
</dbReference>
<organism evidence="15 16">
    <name type="scientific">Chryseobacterium culicis</name>
    <dbReference type="NCBI Taxonomy" id="680127"/>
    <lineage>
        <taxon>Bacteria</taxon>
        <taxon>Pseudomonadati</taxon>
        <taxon>Bacteroidota</taxon>
        <taxon>Flavobacteriia</taxon>
        <taxon>Flavobacteriales</taxon>
        <taxon>Weeksellaceae</taxon>
        <taxon>Chryseobacterium group</taxon>
        <taxon>Chryseobacterium</taxon>
    </lineage>
</organism>
<comment type="catalytic activity">
    <reaction evidence="8 12 13">
        <text>H2O2 + AH2 = A + 2 H2O</text>
        <dbReference type="Rhea" id="RHEA:30275"/>
        <dbReference type="ChEBI" id="CHEBI:13193"/>
        <dbReference type="ChEBI" id="CHEBI:15377"/>
        <dbReference type="ChEBI" id="CHEBI:16240"/>
        <dbReference type="ChEBI" id="CHEBI:17499"/>
        <dbReference type="EC" id="1.11.1.21"/>
    </reaction>
</comment>
<accession>A0A1H6GXJ1</accession>
<evidence type="ECO:0000256" key="10">
    <source>
        <dbReference type="ARBA" id="ARBA00067012"/>
    </source>
</evidence>
<dbReference type="STRING" id="680127.SAMN05421593_0625"/>
<evidence type="ECO:0000256" key="1">
    <source>
        <dbReference type="ARBA" id="ARBA00022559"/>
    </source>
</evidence>
<feature type="domain" description="Plant heme peroxidase family profile" evidence="14">
    <location>
        <begin position="135"/>
        <end position="447"/>
    </location>
</feature>
<proteinExistence type="inferred from homology"/>
<dbReference type="Gene3D" id="1.10.520.10">
    <property type="match status" value="2"/>
</dbReference>
<evidence type="ECO:0000313" key="15">
    <source>
        <dbReference type="EMBL" id="SEH28179.1"/>
    </source>
</evidence>
<evidence type="ECO:0000259" key="14">
    <source>
        <dbReference type="PROSITE" id="PS50873"/>
    </source>
</evidence>
<name>A0A1H6GXJ1_CHRCI</name>
<evidence type="ECO:0000313" key="16">
    <source>
        <dbReference type="Proteomes" id="UP000198561"/>
    </source>
</evidence>